<accession>A0A2I0W438</accession>
<reference evidence="1 2" key="1">
    <citation type="journal article" date="2016" name="Sci. Rep.">
        <title>The Dendrobium catenatum Lindl. genome sequence provides insights into polysaccharide synthase, floral development and adaptive evolution.</title>
        <authorList>
            <person name="Zhang G.Q."/>
            <person name="Xu Q."/>
            <person name="Bian C."/>
            <person name="Tsai W.C."/>
            <person name="Yeh C.M."/>
            <person name="Liu K.W."/>
            <person name="Yoshida K."/>
            <person name="Zhang L.S."/>
            <person name="Chang S.B."/>
            <person name="Chen F."/>
            <person name="Shi Y."/>
            <person name="Su Y.Y."/>
            <person name="Zhang Y.Q."/>
            <person name="Chen L.J."/>
            <person name="Yin Y."/>
            <person name="Lin M."/>
            <person name="Huang H."/>
            <person name="Deng H."/>
            <person name="Wang Z.W."/>
            <person name="Zhu S.L."/>
            <person name="Zhao X."/>
            <person name="Deng C."/>
            <person name="Niu S.C."/>
            <person name="Huang J."/>
            <person name="Wang M."/>
            <person name="Liu G.H."/>
            <person name="Yang H.J."/>
            <person name="Xiao X.J."/>
            <person name="Hsiao Y.Y."/>
            <person name="Wu W.L."/>
            <person name="Chen Y.Y."/>
            <person name="Mitsuda N."/>
            <person name="Ohme-Takagi M."/>
            <person name="Luo Y.B."/>
            <person name="Van de Peer Y."/>
            <person name="Liu Z.J."/>
        </authorList>
    </citation>
    <scope>NUCLEOTIDE SEQUENCE [LARGE SCALE GENOMIC DNA]</scope>
    <source>
        <tissue evidence="1">The whole plant</tissue>
    </source>
</reference>
<reference evidence="1 2" key="2">
    <citation type="journal article" date="2017" name="Nature">
        <title>The Apostasia genome and the evolution of orchids.</title>
        <authorList>
            <person name="Zhang G.Q."/>
            <person name="Liu K.W."/>
            <person name="Li Z."/>
            <person name="Lohaus R."/>
            <person name="Hsiao Y.Y."/>
            <person name="Niu S.C."/>
            <person name="Wang J.Y."/>
            <person name="Lin Y.C."/>
            <person name="Xu Q."/>
            <person name="Chen L.J."/>
            <person name="Yoshida K."/>
            <person name="Fujiwara S."/>
            <person name="Wang Z.W."/>
            <person name="Zhang Y.Q."/>
            <person name="Mitsuda N."/>
            <person name="Wang M."/>
            <person name="Liu G.H."/>
            <person name="Pecoraro L."/>
            <person name="Huang H.X."/>
            <person name="Xiao X.J."/>
            <person name="Lin M."/>
            <person name="Wu X.Y."/>
            <person name="Wu W.L."/>
            <person name="Chen Y.Y."/>
            <person name="Chang S.B."/>
            <person name="Sakamoto S."/>
            <person name="Ohme-Takagi M."/>
            <person name="Yagi M."/>
            <person name="Zeng S.J."/>
            <person name="Shen C.Y."/>
            <person name="Yeh C.M."/>
            <person name="Luo Y.B."/>
            <person name="Tsai W.C."/>
            <person name="Van de Peer Y."/>
            <person name="Liu Z.J."/>
        </authorList>
    </citation>
    <scope>NUCLEOTIDE SEQUENCE [LARGE SCALE GENOMIC DNA]</scope>
    <source>
        <tissue evidence="1">The whole plant</tissue>
    </source>
</reference>
<proteinExistence type="predicted"/>
<keyword evidence="2" id="KW-1185">Reference proteome</keyword>
<name>A0A2I0W438_9ASPA</name>
<organism evidence="1 2">
    <name type="scientific">Dendrobium catenatum</name>
    <dbReference type="NCBI Taxonomy" id="906689"/>
    <lineage>
        <taxon>Eukaryota</taxon>
        <taxon>Viridiplantae</taxon>
        <taxon>Streptophyta</taxon>
        <taxon>Embryophyta</taxon>
        <taxon>Tracheophyta</taxon>
        <taxon>Spermatophyta</taxon>
        <taxon>Magnoliopsida</taxon>
        <taxon>Liliopsida</taxon>
        <taxon>Asparagales</taxon>
        <taxon>Orchidaceae</taxon>
        <taxon>Epidendroideae</taxon>
        <taxon>Malaxideae</taxon>
        <taxon>Dendrobiinae</taxon>
        <taxon>Dendrobium</taxon>
    </lineage>
</organism>
<dbReference type="Proteomes" id="UP000233837">
    <property type="component" value="Unassembled WGS sequence"/>
</dbReference>
<sequence>MGMEGKSKGVLIGNVGKDILATEVRNLKEGDGKSKRVWVMTGQGRTERRGEGQALRRGEDEIVPSEDAFEFDKLIPVEFFELIVPSQTRKQSMEKEEDEILYYVFLSLQSTEYQYLYTVDYKDETRV</sequence>
<evidence type="ECO:0000313" key="1">
    <source>
        <dbReference type="EMBL" id="PKU70436.1"/>
    </source>
</evidence>
<protein>
    <submittedName>
        <fullName evidence="1">Uncharacterized protein</fullName>
    </submittedName>
</protein>
<evidence type="ECO:0000313" key="2">
    <source>
        <dbReference type="Proteomes" id="UP000233837"/>
    </source>
</evidence>
<dbReference type="EMBL" id="KZ502938">
    <property type="protein sequence ID" value="PKU70436.1"/>
    <property type="molecule type" value="Genomic_DNA"/>
</dbReference>
<gene>
    <name evidence="1" type="ORF">MA16_Dca007188</name>
</gene>
<dbReference type="AlphaFoldDB" id="A0A2I0W438"/>